<protein>
    <recommendedName>
        <fullName evidence="3">CPBP family intramembrane metalloprotease</fullName>
    </recommendedName>
</protein>
<comment type="caution">
    <text evidence="2">The sequence shown here is derived from an EMBL/GenBank/DDBJ whole genome shotgun (WGS) entry which is preliminary data.</text>
</comment>
<accession>X0ZV80</accession>
<proteinExistence type="predicted"/>
<sequence length="103" mass="11888">DASIVIIFFYVLGYQLNIFLLIFAIILTFFSKTFPITPGGWGISENVGAAFIFFFYSLTITFPEILSIFIIDHLFRSAYLLFFGGYSIFHYNFSLKKIEPINN</sequence>
<evidence type="ECO:0008006" key="3">
    <source>
        <dbReference type="Google" id="ProtNLM"/>
    </source>
</evidence>
<keyword evidence="1" id="KW-0472">Membrane</keyword>
<keyword evidence="1" id="KW-1133">Transmembrane helix</keyword>
<keyword evidence="1" id="KW-0812">Transmembrane</keyword>
<reference evidence="2" key="1">
    <citation type="journal article" date="2014" name="Front. Microbiol.">
        <title>High frequency of phylogenetically diverse reductive dehalogenase-homologous genes in deep subseafloor sedimentary metagenomes.</title>
        <authorList>
            <person name="Kawai M."/>
            <person name="Futagami T."/>
            <person name="Toyoda A."/>
            <person name="Takaki Y."/>
            <person name="Nishi S."/>
            <person name="Hori S."/>
            <person name="Arai W."/>
            <person name="Tsubouchi T."/>
            <person name="Morono Y."/>
            <person name="Uchiyama I."/>
            <person name="Ito T."/>
            <person name="Fujiyama A."/>
            <person name="Inagaki F."/>
            <person name="Takami H."/>
        </authorList>
    </citation>
    <scope>NUCLEOTIDE SEQUENCE</scope>
    <source>
        <strain evidence="2">Expedition CK06-06</strain>
    </source>
</reference>
<evidence type="ECO:0000313" key="2">
    <source>
        <dbReference type="EMBL" id="GAG73374.1"/>
    </source>
</evidence>
<feature type="transmembrane region" description="Helical" evidence="1">
    <location>
        <begin position="6"/>
        <end position="30"/>
    </location>
</feature>
<dbReference type="EMBL" id="BART01001809">
    <property type="protein sequence ID" value="GAG73374.1"/>
    <property type="molecule type" value="Genomic_DNA"/>
</dbReference>
<evidence type="ECO:0000256" key="1">
    <source>
        <dbReference type="SAM" id="Phobius"/>
    </source>
</evidence>
<gene>
    <name evidence="2" type="ORF">S01H4_06020</name>
</gene>
<feature type="transmembrane region" description="Helical" evidence="1">
    <location>
        <begin position="77"/>
        <end position="95"/>
    </location>
</feature>
<feature type="transmembrane region" description="Helical" evidence="1">
    <location>
        <begin position="51"/>
        <end position="71"/>
    </location>
</feature>
<dbReference type="AlphaFoldDB" id="X0ZV80"/>
<organism evidence="2">
    <name type="scientific">marine sediment metagenome</name>
    <dbReference type="NCBI Taxonomy" id="412755"/>
    <lineage>
        <taxon>unclassified sequences</taxon>
        <taxon>metagenomes</taxon>
        <taxon>ecological metagenomes</taxon>
    </lineage>
</organism>
<name>X0ZV80_9ZZZZ</name>
<feature type="non-terminal residue" evidence="2">
    <location>
        <position position="1"/>
    </location>
</feature>